<accession>A0A8T2RNK5</accession>
<dbReference type="AlphaFoldDB" id="A0A8T2RNK5"/>
<organism evidence="11 12">
    <name type="scientific">Ceratopteris richardii</name>
    <name type="common">Triangle waterfern</name>
    <dbReference type="NCBI Taxonomy" id="49495"/>
    <lineage>
        <taxon>Eukaryota</taxon>
        <taxon>Viridiplantae</taxon>
        <taxon>Streptophyta</taxon>
        <taxon>Embryophyta</taxon>
        <taxon>Tracheophyta</taxon>
        <taxon>Polypodiopsida</taxon>
        <taxon>Polypodiidae</taxon>
        <taxon>Polypodiales</taxon>
        <taxon>Pteridineae</taxon>
        <taxon>Pteridaceae</taxon>
        <taxon>Parkerioideae</taxon>
        <taxon>Ceratopteris</taxon>
    </lineage>
</organism>
<dbReference type="InterPro" id="IPR001841">
    <property type="entry name" value="Znf_RING"/>
</dbReference>
<dbReference type="SUPFAM" id="SSF57850">
    <property type="entry name" value="RING/U-box"/>
    <property type="match status" value="1"/>
</dbReference>
<feature type="signal peptide" evidence="9">
    <location>
        <begin position="1"/>
        <end position="24"/>
    </location>
</feature>
<sequence>MSRVLWWWIALQFLCFVRVEITAATEALSMPQIGLPSPALRVEQTRAASVSGFLPSSLNLTVSAPLPPPTLDIWESYRRLAEASKAAPVPTLELRFSILLLILPISFVLLIFFCTLACSCYGDRRGAVVRTGSFGDGSSQRGYTDRASDIVDKLPTIIFSHHAVSKAATDAEPKVMVSSSRSDLEKGLSKEYWTCTICLTEYEEGETLKAWPSCGHLFHKECIGMWLSSRLTCPLCRITLSEQCSPNLQINEDHVHDQRNDEGNAARITNLDQHCIRSSSMPTRIFASIFNRSSSSSEESFRIQMDAALHTLRAIRRSSSHSIRRDHNRKFVGVDYLELDERRRTLRFDDNDSKRDILELAMGRPPTRSEESYGYSHGLTALLQDLEGRGAVVSWERLR</sequence>
<dbReference type="Proteomes" id="UP000825935">
    <property type="component" value="Chromosome 25"/>
</dbReference>
<gene>
    <name evidence="11" type="ORF">KP509_25G002800</name>
</gene>
<keyword evidence="4 7" id="KW-0863">Zinc-finger</keyword>
<reference evidence="11" key="1">
    <citation type="submission" date="2021-08" db="EMBL/GenBank/DDBJ databases">
        <title>WGS assembly of Ceratopteris richardii.</title>
        <authorList>
            <person name="Marchant D.B."/>
            <person name="Chen G."/>
            <person name="Jenkins J."/>
            <person name="Shu S."/>
            <person name="Leebens-Mack J."/>
            <person name="Grimwood J."/>
            <person name="Schmutz J."/>
            <person name="Soltis P."/>
            <person name="Soltis D."/>
            <person name="Chen Z.-H."/>
        </authorList>
    </citation>
    <scope>NUCLEOTIDE SEQUENCE</scope>
    <source>
        <strain evidence="11">Whitten #5841</strain>
        <tissue evidence="11">Leaf</tissue>
    </source>
</reference>
<evidence type="ECO:0000256" key="9">
    <source>
        <dbReference type="SAM" id="SignalP"/>
    </source>
</evidence>
<keyword evidence="12" id="KW-1185">Reference proteome</keyword>
<keyword evidence="8" id="KW-0812">Transmembrane</keyword>
<evidence type="ECO:0000313" key="12">
    <source>
        <dbReference type="Proteomes" id="UP000825935"/>
    </source>
</evidence>
<keyword evidence="8" id="KW-1133">Transmembrane helix</keyword>
<comment type="similarity">
    <text evidence="6">Belongs to the RING-type zinc finger family. ATL subfamily.</text>
</comment>
<dbReference type="Pfam" id="PF13639">
    <property type="entry name" value="zf-RING_2"/>
    <property type="match status" value="1"/>
</dbReference>
<evidence type="ECO:0000313" key="11">
    <source>
        <dbReference type="EMBL" id="KAH7297591.1"/>
    </source>
</evidence>
<evidence type="ECO:0000256" key="2">
    <source>
        <dbReference type="ARBA" id="ARBA00012483"/>
    </source>
</evidence>
<dbReference type="InterPro" id="IPR013083">
    <property type="entry name" value="Znf_RING/FYVE/PHD"/>
</dbReference>
<evidence type="ECO:0000256" key="5">
    <source>
        <dbReference type="ARBA" id="ARBA00022833"/>
    </source>
</evidence>
<dbReference type="GO" id="GO:0008270">
    <property type="term" value="F:zinc ion binding"/>
    <property type="evidence" value="ECO:0007669"/>
    <property type="project" value="UniProtKB-KW"/>
</dbReference>
<protein>
    <recommendedName>
        <fullName evidence="2">RING-type E3 ubiquitin transferase</fullName>
        <ecNumber evidence="2">2.3.2.27</ecNumber>
    </recommendedName>
</protein>
<dbReference type="PANTHER" id="PTHR14155:SF627">
    <property type="entry name" value="OS06G0192800 PROTEIN"/>
    <property type="match status" value="1"/>
</dbReference>
<comment type="caution">
    <text evidence="11">The sequence shown here is derived from an EMBL/GenBank/DDBJ whole genome shotgun (WGS) entry which is preliminary data.</text>
</comment>
<proteinExistence type="inferred from homology"/>
<dbReference type="EC" id="2.3.2.27" evidence="2"/>
<evidence type="ECO:0000256" key="1">
    <source>
        <dbReference type="ARBA" id="ARBA00000900"/>
    </source>
</evidence>
<keyword evidence="5" id="KW-0862">Zinc</keyword>
<evidence type="ECO:0000256" key="3">
    <source>
        <dbReference type="ARBA" id="ARBA00022723"/>
    </source>
</evidence>
<evidence type="ECO:0000256" key="8">
    <source>
        <dbReference type="SAM" id="Phobius"/>
    </source>
</evidence>
<dbReference type="OrthoDB" id="8062037at2759"/>
<evidence type="ECO:0000256" key="7">
    <source>
        <dbReference type="PROSITE-ProRule" id="PRU00175"/>
    </source>
</evidence>
<keyword evidence="8" id="KW-0472">Membrane</keyword>
<evidence type="ECO:0000256" key="4">
    <source>
        <dbReference type="ARBA" id="ARBA00022771"/>
    </source>
</evidence>
<evidence type="ECO:0000256" key="6">
    <source>
        <dbReference type="ARBA" id="ARBA00024209"/>
    </source>
</evidence>
<evidence type="ECO:0000259" key="10">
    <source>
        <dbReference type="PROSITE" id="PS50089"/>
    </source>
</evidence>
<feature type="transmembrane region" description="Helical" evidence="8">
    <location>
        <begin position="98"/>
        <end position="121"/>
    </location>
</feature>
<dbReference type="CDD" id="cd16461">
    <property type="entry name" value="RING-H2_EL5-like"/>
    <property type="match status" value="1"/>
</dbReference>
<dbReference type="EMBL" id="CM035430">
    <property type="protein sequence ID" value="KAH7297591.1"/>
    <property type="molecule type" value="Genomic_DNA"/>
</dbReference>
<dbReference type="SMART" id="SM00184">
    <property type="entry name" value="RING"/>
    <property type="match status" value="1"/>
</dbReference>
<name>A0A8T2RNK5_CERRI</name>
<keyword evidence="9" id="KW-0732">Signal</keyword>
<dbReference type="PANTHER" id="PTHR14155">
    <property type="entry name" value="RING FINGER DOMAIN-CONTAINING"/>
    <property type="match status" value="1"/>
</dbReference>
<dbReference type="GO" id="GO:0061630">
    <property type="term" value="F:ubiquitin protein ligase activity"/>
    <property type="evidence" value="ECO:0007669"/>
    <property type="project" value="UniProtKB-EC"/>
</dbReference>
<feature type="chain" id="PRO_5035779609" description="RING-type E3 ubiquitin transferase" evidence="9">
    <location>
        <begin position="25"/>
        <end position="399"/>
    </location>
</feature>
<comment type="catalytic activity">
    <reaction evidence="1">
        <text>S-ubiquitinyl-[E2 ubiquitin-conjugating enzyme]-L-cysteine + [acceptor protein]-L-lysine = [E2 ubiquitin-conjugating enzyme]-L-cysteine + N(6)-ubiquitinyl-[acceptor protein]-L-lysine.</text>
        <dbReference type="EC" id="2.3.2.27"/>
    </reaction>
</comment>
<dbReference type="PROSITE" id="PS50089">
    <property type="entry name" value="ZF_RING_2"/>
    <property type="match status" value="1"/>
</dbReference>
<keyword evidence="3" id="KW-0479">Metal-binding</keyword>
<feature type="domain" description="RING-type" evidence="10">
    <location>
        <begin position="195"/>
        <end position="237"/>
    </location>
</feature>
<dbReference type="Gene3D" id="3.30.40.10">
    <property type="entry name" value="Zinc/RING finger domain, C3HC4 (zinc finger)"/>
    <property type="match status" value="1"/>
</dbReference>
<dbReference type="InterPro" id="IPR053238">
    <property type="entry name" value="RING-H2_zinc_finger"/>
</dbReference>